<evidence type="ECO:0000313" key="1">
    <source>
        <dbReference type="EMBL" id="CEM22781.1"/>
    </source>
</evidence>
<gene>
    <name evidence="1" type="ORF">Vbra_22659</name>
</gene>
<sequence length="360" mass="39055">MAVTSQIEICTTWKRKREGIILLSAPIGTPAFIERIVNEVVAKYQRLLDAVVAFAVDDWDHAVQGANLLLRYCESPRFLYWCRLLAPSPPLLAAARAHDAAKVTAFTSIHRTGALSTSAHRQVQLPIRLGGFGLVSSARVAPGAYLGSVAVTVGDVWDLRRRAAARLVGLGELSRAASRLTSAPVAAANQQTLDQLRALHPDAAPIDRPAAPAEDAPRLETKRDFLLAALKTAPRGAAAGPTCWRYEHLQVLLGEAHTNAEAVPVLKFVQRMLDGDLPPLVTRLLAAARLFALEKPGGGVRPIAIGDVLRRWVTRALCMQHKLEFEEEFRPHQFAVGMSAGGEKLFRAAQTYIQTQDPGG</sequence>
<keyword evidence="2" id="KW-1185">Reference proteome</keyword>
<dbReference type="InParanoid" id="A0A0G4G3F0"/>
<proteinExistence type="predicted"/>
<dbReference type="VEuPathDB" id="CryptoDB:Vbra_22659"/>
<accession>A0A0G4G3F0</accession>
<dbReference type="PhylomeDB" id="A0A0G4G3F0"/>
<protein>
    <submittedName>
        <fullName evidence="1">Uncharacterized protein</fullName>
    </submittedName>
</protein>
<dbReference type="OrthoDB" id="422033at2759"/>
<organism evidence="1 2">
    <name type="scientific">Vitrella brassicaformis (strain CCMP3155)</name>
    <dbReference type="NCBI Taxonomy" id="1169540"/>
    <lineage>
        <taxon>Eukaryota</taxon>
        <taxon>Sar</taxon>
        <taxon>Alveolata</taxon>
        <taxon>Colpodellida</taxon>
        <taxon>Vitrellaceae</taxon>
        <taxon>Vitrella</taxon>
    </lineage>
</organism>
<reference evidence="1 2" key="1">
    <citation type="submission" date="2014-11" db="EMBL/GenBank/DDBJ databases">
        <authorList>
            <person name="Zhu J."/>
            <person name="Qi W."/>
            <person name="Song R."/>
        </authorList>
    </citation>
    <scope>NUCLEOTIDE SEQUENCE [LARGE SCALE GENOMIC DNA]</scope>
</reference>
<dbReference type="Proteomes" id="UP000041254">
    <property type="component" value="Unassembled WGS sequence"/>
</dbReference>
<name>A0A0G4G3F0_VITBC</name>
<evidence type="ECO:0000313" key="2">
    <source>
        <dbReference type="Proteomes" id="UP000041254"/>
    </source>
</evidence>
<dbReference type="AlphaFoldDB" id="A0A0G4G3F0"/>
<dbReference type="EMBL" id="CDMY01000558">
    <property type="protein sequence ID" value="CEM22781.1"/>
    <property type="molecule type" value="Genomic_DNA"/>
</dbReference>